<dbReference type="InterPro" id="IPR024072">
    <property type="entry name" value="DHFR-like_dom_sf"/>
</dbReference>
<dbReference type="OrthoDB" id="3427770at2"/>
<feature type="domain" description="Bacterial bifunctional deaminase-reductase C-terminal" evidence="1">
    <location>
        <begin position="100"/>
        <end position="147"/>
    </location>
</feature>
<dbReference type="RefSeq" id="WP_067227003.1">
    <property type="nucleotide sequence ID" value="NZ_CP014145.1"/>
</dbReference>
<gene>
    <name evidence="2" type="ORF">AWU67_04950</name>
</gene>
<dbReference type="InterPro" id="IPR050765">
    <property type="entry name" value="Riboflavin_Biosynth_HTPR"/>
</dbReference>
<dbReference type="Pfam" id="PF01872">
    <property type="entry name" value="RibD_C"/>
    <property type="match status" value="1"/>
</dbReference>
<dbReference type="KEGG" id="mvd:AWU67_04950"/>
<dbReference type="PANTHER" id="PTHR38011">
    <property type="entry name" value="DIHYDROFOLATE REDUCTASE FAMILY PROTEIN (AFU_ORTHOLOGUE AFUA_8G06820)"/>
    <property type="match status" value="1"/>
</dbReference>
<evidence type="ECO:0000313" key="2">
    <source>
        <dbReference type="EMBL" id="AMB58309.1"/>
    </source>
</evidence>
<reference evidence="3" key="2">
    <citation type="submission" date="2016-01" db="EMBL/GenBank/DDBJ databases">
        <title>First complete genome sequence of a species in the genus Microterricola, an extremophilic cold active enzyme producing strain ERGS5:02 isolated from Sikkim Himalaya.</title>
        <authorList>
            <person name="Kumar R."/>
            <person name="Singh D."/>
            <person name="Swarnkar M.K."/>
        </authorList>
    </citation>
    <scope>NUCLEOTIDE SEQUENCE [LARGE SCALE GENOMIC DNA]</scope>
    <source>
        <strain evidence="3">ERGS5:02</strain>
    </source>
</reference>
<dbReference type="Gene3D" id="3.40.430.10">
    <property type="entry name" value="Dihydrofolate Reductase, subunit A"/>
    <property type="match status" value="1"/>
</dbReference>
<evidence type="ECO:0000313" key="3">
    <source>
        <dbReference type="Proteomes" id="UP000058305"/>
    </source>
</evidence>
<accession>A0A109QWR8</accession>
<proteinExistence type="predicted"/>
<dbReference type="EMBL" id="CP014145">
    <property type="protein sequence ID" value="AMB58309.1"/>
    <property type="molecule type" value="Genomic_DNA"/>
</dbReference>
<protein>
    <submittedName>
        <fullName evidence="2">Deaminase</fullName>
    </submittedName>
</protein>
<dbReference type="GO" id="GO:0009231">
    <property type="term" value="P:riboflavin biosynthetic process"/>
    <property type="evidence" value="ECO:0007669"/>
    <property type="project" value="InterPro"/>
</dbReference>
<sequence>MSTQYYVASSLDGFIADRDNSLDWLMQFGFEEFGARYEEFLAGVGAVIMGADTYEFLLNDPAEWSYSMPAWVLTHRELPAVDGADIRFAQGPIADVHAAAVAAAGGKNVWVVGGGNVAAQFADAGLLDELLVTLMPIALGAGRALLPMARNTPLSATGTTAYPGGAIELRYTVGTAER</sequence>
<dbReference type="PANTHER" id="PTHR38011:SF11">
    <property type="entry name" value="2,5-DIAMINO-6-RIBOSYLAMINO-4(3H)-PYRIMIDINONE 5'-PHOSPHATE REDUCTASE"/>
    <property type="match status" value="1"/>
</dbReference>
<dbReference type="AlphaFoldDB" id="A0A109QWR8"/>
<reference evidence="2 3" key="1">
    <citation type="journal article" date="2016" name="J. Biotechnol.">
        <title>First complete genome sequence of a species in the genus Microterricola, an extremophilic cold active enzyme producing bacterial strain ERGS5:02 isolated from Sikkim Himalaya.</title>
        <authorList>
            <person name="Himanshu"/>
            <person name="Swarnkar M.K."/>
            <person name="Singh D."/>
            <person name="Kumar R."/>
        </authorList>
    </citation>
    <scope>NUCLEOTIDE SEQUENCE [LARGE SCALE GENOMIC DNA]</scope>
    <source>
        <strain evidence="2 3">ERGS5:02</strain>
    </source>
</reference>
<dbReference type="Proteomes" id="UP000058305">
    <property type="component" value="Chromosome"/>
</dbReference>
<evidence type="ECO:0000259" key="1">
    <source>
        <dbReference type="Pfam" id="PF01872"/>
    </source>
</evidence>
<organism evidence="2 3">
    <name type="scientific">Microterricola viridarii</name>
    <dbReference type="NCBI Taxonomy" id="412690"/>
    <lineage>
        <taxon>Bacteria</taxon>
        <taxon>Bacillati</taxon>
        <taxon>Actinomycetota</taxon>
        <taxon>Actinomycetes</taxon>
        <taxon>Micrococcales</taxon>
        <taxon>Microbacteriaceae</taxon>
        <taxon>Microterricola</taxon>
    </lineage>
</organism>
<dbReference type="GO" id="GO:0008703">
    <property type="term" value="F:5-amino-6-(5-phosphoribosylamino)uracil reductase activity"/>
    <property type="evidence" value="ECO:0007669"/>
    <property type="project" value="InterPro"/>
</dbReference>
<dbReference type="SUPFAM" id="SSF53597">
    <property type="entry name" value="Dihydrofolate reductase-like"/>
    <property type="match status" value="1"/>
</dbReference>
<dbReference type="InterPro" id="IPR002734">
    <property type="entry name" value="RibDG_C"/>
</dbReference>
<keyword evidence="3" id="KW-1185">Reference proteome</keyword>
<name>A0A109QWR8_9MICO</name>